<reference evidence="3" key="1">
    <citation type="submission" date="2020-05" db="EMBL/GenBank/DDBJ databases">
        <authorList>
            <person name="Chiriac C."/>
            <person name="Salcher M."/>
            <person name="Ghai R."/>
            <person name="Kavagutti S V."/>
        </authorList>
    </citation>
    <scope>NUCLEOTIDE SEQUENCE</scope>
</reference>
<keyword evidence="3" id="KW-0436">Ligase</keyword>
<dbReference type="InterPro" id="IPR021122">
    <property type="entry name" value="RNA_ligase_dom_REL/Rnl2"/>
</dbReference>
<evidence type="ECO:0000313" key="2">
    <source>
        <dbReference type="EMBL" id="CAB4155328.1"/>
    </source>
</evidence>
<evidence type="ECO:0000313" key="3">
    <source>
        <dbReference type="EMBL" id="CAB4170663.1"/>
    </source>
</evidence>
<dbReference type="Pfam" id="PF21189">
    <property type="entry name" value="PHA02142"/>
    <property type="match status" value="1"/>
</dbReference>
<dbReference type="Gene3D" id="3.30.470.30">
    <property type="entry name" value="DNA ligase/mRNA capping enzyme"/>
    <property type="match status" value="1"/>
</dbReference>
<dbReference type="EMBL" id="LR797270">
    <property type="protein sequence ID" value="CAB4198505.1"/>
    <property type="molecule type" value="Genomic_DNA"/>
</dbReference>
<gene>
    <name evidence="4" type="ORF">UFOVP1307_123</name>
    <name evidence="2" type="ORF">UFOVP651_223</name>
    <name evidence="3" type="ORF">UFOVP902_79</name>
</gene>
<name>A0A6J5PGT3_9CAUD</name>
<organism evidence="3">
    <name type="scientific">uncultured Caudovirales phage</name>
    <dbReference type="NCBI Taxonomy" id="2100421"/>
    <lineage>
        <taxon>Viruses</taxon>
        <taxon>Duplodnaviria</taxon>
        <taxon>Heunggongvirae</taxon>
        <taxon>Uroviricota</taxon>
        <taxon>Caudoviricetes</taxon>
        <taxon>Peduoviridae</taxon>
        <taxon>Maltschvirus</taxon>
        <taxon>Maltschvirus maltsch</taxon>
    </lineage>
</organism>
<dbReference type="Pfam" id="PF09414">
    <property type="entry name" value="RNA_ligase"/>
    <property type="match status" value="1"/>
</dbReference>
<protein>
    <submittedName>
        <fullName evidence="3">Putative RNA ligase</fullName>
    </submittedName>
</protein>
<dbReference type="EMBL" id="LR796625">
    <property type="protein sequence ID" value="CAB4155328.1"/>
    <property type="molecule type" value="Genomic_DNA"/>
</dbReference>
<sequence>MENQNSVCYVGRVAEIKAIDGADNIELAVVGGWNAIVKKGAQTAGEHVVIMTTDAVVPLEISDAIGVTGYLRKGQRVRTVKLRGVYSECLIVSLDSLPQMKKQYASGIGYFWEEGDDLMDLLGIFKYEPPVKQIQLASGKSIKYRSNPHFAVYYKFPNLKNVPGMFTKEDIVQITRKLHGTNARYGIVKKAKLSFMDRVKKFFRLADKLVGYEYVYGSHNVEKGSDSQGFYSTDVWRTIADKYDIKNKLRKHALHLLDCNELGSGIVIYGEIYGAGIQKNYDYGLLDIEFAGFDVVVSGKYDSVVMADWMLSQLDLPIVETLYVGNWSQEVQDQFVFNNFIEGTKVPHEGIVIKHVSGERNRIAKVINPDYLIYGEKHNVGDSH</sequence>
<dbReference type="GO" id="GO:0016874">
    <property type="term" value="F:ligase activity"/>
    <property type="evidence" value="ECO:0007669"/>
    <property type="project" value="UniProtKB-KW"/>
</dbReference>
<accession>A0A6J5PGT3</accession>
<dbReference type="SUPFAM" id="SSF56091">
    <property type="entry name" value="DNA ligase/mRNA capping enzyme, catalytic domain"/>
    <property type="match status" value="1"/>
</dbReference>
<evidence type="ECO:0000259" key="1">
    <source>
        <dbReference type="Pfam" id="PF09414"/>
    </source>
</evidence>
<feature type="domain" description="RNA ligase" evidence="1">
    <location>
        <begin position="172"/>
        <end position="367"/>
    </location>
</feature>
<proteinExistence type="predicted"/>
<evidence type="ECO:0000313" key="4">
    <source>
        <dbReference type="EMBL" id="CAB4198505.1"/>
    </source>
</evidence>
<dbReference type="EMBL" id="LR796859">
    <property type="protein sequence ID" value="CAB4170663.1"/>
    <property type="molecule type" value="Genomic_DNA"/>
</dbReference>